<gene>
    <name evidence="2" type="ORF">EFL26_02905</name>
</gene>
<proteinExistence type="predicted"/>
<evidence type="ECO:0000256" key="1">
    <source>
        <dbReference type="SAM" id="MobiDB-lite"/>
    </source>
</evidence>
<sequence length="261" mass="27209">MVNRGQERRRRRTSTWVGLAAAAVLLVAGGAYGIARIVDGDPDAGVATVPTASADATNPPRWVSNDQEPAEAGTYRAQVGVAADGTRIDADLTLGGTHWAASNYPVAYDGDHFAGIGAYQAESVAGGCRMAAGFEPAATEPQQLAQQLAGMPRSEVVQQPTPTTAFGHDALHLRMRVDAKCGDGAAYLVANQAAAAGGRARGISYFENRQAVSGTVVIDFWVVDVNGTTVVVDMFHTEDAPKALVDEAASALESIRFVAPK</sequence>
<keyword evidence="3" id="KW-1185">Reference proteome</keyword>
<feature type="region of interest" description="Disordered" evidence="1">
    <location>
        <begin position="49"/>
        <end position="69"/>
    </location>
</feature>
<protein>
    <submittedName>
        <fullName evidence="2">Uncharacterized protein</fullName>
    </submittedName>
</protein>
<evidence type="ECO:0000313" key="3">
    <source>
        <dbReference type="Proteomes" id="UP000279994"/>
    </source>
</evidence>
<reference evidence="2 3" key="1">
    <citation type="submission" date="2018-11" db="EMBL/GenBank/DDBJ databases">
        <authorList>
            <person name="Li F."/>
        </authorList>
    </citation>
    <scope>NUCLEOTIDE SEQUENCE [LARGE SCALE GENOMIC DNA]</scope>
    <source>
        <strain evidence="2 3">Gsoil 818</strain>
    </source>
</reference>
<dbReference type="AlphaFoldDB" id="A0A3N0GX48"/>
<dbReference type="EMBL" id="RJSF01000005">
    <property type="protein sequence ID" value="RNM17054.1"/>
    <property type="molecule type" value="Genomic_DNA"/>
</dbReference>
<comment type="caution">
    <text evidence="2">The sequence shown here is derived from an EMBL/GenBank/DDBJ whole genome shotgun (WGS) entry which is preliminary data.</text>
</comment>
<accession>A0A3N0GX48</accession>
<dbReference type="Proteomes" id="UP000279994">
    <property type="component" value="Unassembled WGS sequence"/>
</dbReference>
<evidence type="ECO:0000313" key="2">
    <source>
        <dbReference type="EMBL" id="RNM17054.1"/>
    </source>
</evidence>
<organism evidence="2 3">
    <name type="scientific">Nocardioides pocheonensis</name>
    <dbReference type="NCBI Taxonomy" id="661485"/>
    <lineage>
        <taxon>Bacteria</taxon>
        <taxon>Bacillati</taxon>
        <taxon>Actinomycetota</taxon>
        <taxon>Actinomycetes</taxon>
        <taxon>Propionibacteriales</taxon>
        <taxon>Nocardioidaceae</taxon>
        <taxon>Nocardioides</taxon>
    </lineage>
</organism>
<name>A0A3N0GX48_9ACTN</name>